<protein>
    <recommendedName>
        <fullName evidence="3">Nucleotidyltransferase domain-containing protein</fullName>
    </recommendedName>
</protein>
<dbReference type="Proteomes" id="UP001500274">
    <property type="component" value="Unassembled WGS sequence"/>
</dbReference>
<keyword evidence="2" id="KW-1185">Reference proteome</keyword>
<evidence type="ECO:0000313" key="1">
    <source>
        <dbReference type="EMBL" id="GAA2570486.1"/>
    </source>
</evidence>
<dbReference type="EMBL" id="BAAARI010000003">
    <property type="protein sequence ID" value="GAA2570486.1"/>
    <property type="molecule type" value="Genomic_DNA"/>
</dbReference>
<evidence type="ECO:0000313" key="2">
    <source>
        <dbReference type="Proteomes" id="UP001500274"/>
    </source>
</evidence>
<name>A0ABN3P762_9MICO</name>
<dbReference type="RefSeq" id="WP_344226863.1">
    <property type="nucleotide sequence ID" value="NZ_BAAARI010000003.1"/>
</dbReference>
<organism evidence="1 2">
    <name type="scientific">Microbacterium binotii</name>
    <dbReference type="NCBI Taxonomy" id="462710"/>
    <lineage>
        <taxon>Bacteria</taxon>
        <taxon>Bacillati</taxon>
        <taxon>Actinomycetota</taxon>
        <taxon>Actinomycetes</taxon>
        <taxon>Micrococcales</taxon>
        <taxon>Microbacteriaceae</taxon>
        <taxon>Microbacterium</taxon>
    </lineage>
</organism>
<sequence>MSADYCHCCGDWDCAAVERMFARPSLALEHHAEAILALAARYGISDVRVFGSCVTGADDSASDINLIGVAELGLDYFDRDRFVARVEELTGYPVDFVIDGDERPPYLDEVETVPLIAEPTPGITAEDFGPAPWSLIVGFKSRRAVLVADLAARGWLGIGADDESEVDR</sequence>
<dbReference type="SUPFAM" id="SSF81301">
    <property type="entry name" value="Nucleotidyltransferase"/>
    <property type="match status" value="1"/>
</dbReference>
<reference evidence="1 2" key="1">
    <citation type="journal article" date="2019" name="Int. J. Syst. Evol. Microbiol.">
        <title>The Global Catalogue of Microorganisms (GCM) 10K type strain sequencing project: providing services to taxonomists for standard genome sequencing and annotation.</title>
        <authorList>
            <consortium name="The Broad Institute Genomics Platform"/>
            <consortium name="The Broad Institute Genome Sequencing Center for Infectious Disease"/>
            <person name="Wu L."/>
            <person name="Ma J."/>
        </authorList>
    </citation>
    <scope>NUCLEOTIDE SEQUENCE [LARGE SCALE GENOMIC DNA]</scope>
    <source>
        <strain evidence="1 2">JCM 16365</strain>
    </source>
</reference>
<gene>
    <name evidence="1" type="ORF">GCM10009862_06600</name>
</gene>
<accession>A0ABN3P762</accession>
<comment type="caution">
    <text evidence="1">The sequence shown here is derived from an EMBL/GenBank/DDBJ whole genome shotgun (WGS) entry which is preliminary data.</text>
</comment>
<dbReference type="Gene3D" id="3.30.460.10">
    <property type="entry name" value="Beta Polymerase, domain 2"/>
    <property type="match status" value="1"/>
</dbReference>
<dbReference type="InterPro" id="IPR043519">
    <property type="entry name" value="NT_sf"/>
</dbReference>
<evidence type="ECO:0008006" key="3">
    <source>
        <dbReference type="Google" id="ProtNLM"/>
    </source>
</evidence>
<dbReference type="CDD" id="cd05403">
    <property type="entry name" value="NT_KNTase_like"/>
    <property type="match status" value="1"/>
</dbReference>
<proteinExistence type="predicted"/>